<comment type="catalytic activity">
    <reaction evidence="53">
        <text>(2E)-decenoyl-[ACP] + NADPH + H(+) = decanoyl-[ACP] + NADP(+)</text>
        <dbReference type="Rhea" id="RHEA:41864"/>
        <dbReference type="Rhea" id="RHEA-COMP:9639"/>
        <dbReference type="Rhea" id="RHEA-COMP:9640"/>
        <dbReference type="ChEBI" id="CHEBI:15378"/>
        <dbReference type="ChEBI" id="CHEBI:57783"/>
        <dbReference type="ChEBI" id="CHEBI:58349"/>
        <dbReference type="ChEBI" id="CHEBI:78467"/>
        <dbReference type="ChEBI" id="CHEBI:78468"/>
    </reaction>
    <physiologicalReaction direction="left-to-right" evidence="53">
        <dbReference type="Rhea" id="RHEA:41865"/>
    </physiologicalReaction>
</comment>
<evidence type="ECO:0000256" key="48">
    <source>
        <dbReference type="ARBA" id="ARBA00049171"/>
    </source>
</evidence>
<feature type="active site" description="Proton acceptor; for dehydratase activity" evidence="55">
    <location>
        <position position="579"/>
    </location>
</feature>
<evidence type="ECO:0000256" key="24">
    <source>
        <dbReference type="ARBA" id="ARBA00023442"/>
    </source>
</evidence>
<dbReference type="Gene3D" id="3.40.50.1820">
    <property type="entry name" value="alpha/beta hydrolase"/>
    <property type="match status" value="1"/>
</dbReference>
<evidence type="ECO:0000256" key="12">
    <source>
        <dbReference type="ARBA" id="ARBA00023098"/>
    </source>
</evidence>
<sequence length="2005" mass="225176">MHGTGTLIGDRVECQTVVDCFLQNRNKPLLVGSVKSNMGHAEVSAGLCSISKVLIAMETGMIPANIYCDNLDNTLPGLNNGGLKVVTEHLPLDSNIVALNNYGYGGANGHVVLRSNSKSRAKHSQLNHRLVHVSGRTEEAVNYYLEEIEKNQNDHDFLALIDAIHRTNVDGHLYRGYSVLGTNPLKEIQKYDTKKRPIWFIYSGMGSQWSGMGKDLMKLDVFRKTFKKCADALKPYNVDLEKVILSDDPTVLDDIVNCFSSIAAVSIALTDVLKSFGIEADFFAGHSLGETGCAYYNGGITAEQATLIGFARGYTTLQAKCKQNGQMAAVGLGKDECLSLLPEGVYIACVNGFKNVTVSGEKTKVKEFVEDLTNHGIFARLVPTANYAFHSKYVSEAVPILKDFVDKLIPNPKPRSPKWISSSWDEDDSENPLSKLNSGDYHAHNYGNTVFFDQVLKQIPKDAILIEVSPHALLTPILRRELGSDITYLSLANRNSQDNVQHLLSNIGQLFINGGQPDLRQFYNEVSFPVGRGTANIGSLIKWDHRDKWLVPLFDPLGKYGKQVIVNSELDTYKSWIGHNIDGRILVPAVGYLMLVWSVMAEIKATHIEKLPIVFESVKFLRATVLPTDKDITFIVNIMRKSGYFEIFESGSICCTGTVQTPQNISKYLSDEDEEPPIENTDLVLEKDDIYKSFYLRRYLYSGNFQGIERTDLDGNFAELSWNQDFTSFLDTLIQLPLVSNYNTALLLPTRLQSLSIDPVKFLSNLTEINKRISAYYLKNTNTIKCPGVEIVNIEISVAPSRDYAQSDAILQNQVFVPYGPNSNITSFSTALSIALQIIFENCKGMNLVAKKFLTEEKEFLEKALKEILEKEPCITVDFVGSSQNCDFVITDIVDFEENSLIENGFVLFVGSDKHTIHSNYKIIYSTTTCDSQDVYLYRYLSPPSSQVLITINNEDFTWIEEVQNALNNEIEAVYLVNNDHGFSGVMGLVRCINLEPIKKTIVKCIFIEDDNIKDVLLSNPYFVKQLRKNLVFNVLKNGVWGGYRYLPFQKLENKKVSNAYNAPLVVRDLSTLAWIEQPAEYDVPWKGSETVYVFYSALNFKDVMVSTGKLISTSANAKYFNTTGIEYSGTTKDGKRVMGLSIKTIALQTVTDPLFTWNVPDHWSLEQAATVPSVYATCYYALFERGRLDEGESILIHAGAGGVGIAAITLALSMNCEVYTTVGSEEKRKFLLELFPRLNPENIGHSRNDSFEKMIMKRTNGRGVDIVLNSLSGNLYQASIRCVAQGGRFLEIGKVDLWSGTPISSSLFAKNTTFHGVHLDALFLENSKVKERVSKGLREGLLKGNVRPLPREIFTDDKIEEAFRLMLSGEHKGKILIKIRDENKETIRSPEKFITASPRLYFSSDSTYILVGGLGGFGLELTQFLIDRGAKKIILNSRRSTTTGYQSYCLRRWSFNKELVIKISKDDTSTLDGAEALVKYAKSFGTVKGIFNMALVLDDALFRNQTADKYKNVFKPKLYSGSNMDIVTRKLCKDLDYFVVFSTMTSGKGNPGQSNYGMSNSALERLCEKRKEDNLHALAIQYGPVADVGFVFEAMKTKPVEMHHLVPQNIYSCLNALESFMLQSCIIVSTYCVAEKNKTSCTIKKSLVDTVAHIIGIKNMDAFDKNQQLPQLGMDSLMAAEIKQVMYRTFNIDMEAEQLKDLTFTKLQELSQSCSIDNPNSCTNGFKSTEVKLKIAKESVIPIINDPSYTTKIFLFHPLEGHIKALIPLAEELKANVYGLQSLDDRDSEDMEVLTTKFVEEIRRIQPEGPYILCGYSFGGILGFDVGVQLEKQGERVRMFLIDGTPFLMKIMLNFILDKSSNVKQVSKAKIFRHFIPNIEERDDELTTIFDSSMSHQEKIEQIRNNILSKYGHDRETALYINGLFRRVLAGYYYETSNMFKGDVTLFRSTSESTPYFSNDYDLQQVCKQSIDLKPLKGNHREILFGDNLSYIANDINSYLSRSR</sequence>
<comment type="catalytic activity">
    <reaction evidence="36">
        <text>hexadecanoyl-[ACP] + malonyl-[ACP] + H(+) = 3-oxooctadecanoyl-[ACP] + holo-[ACP] + CO2</text>
        <dbReference type="Rhea" id="RHEA:41916"/>
        <dbReference type="Rhea" id="RHEA-COMP:9623"/>
        <dbReference type="Rhea" id="RHEA-COMP:9652"/>
        <dbReference type="Rhea" id="RHEA-COMP:9653"/>
        <dbReference type="Rhea" id="RHEA-COMP:9685"/>
        <dbReference type="ChEBI" id="CHEBI:15378"/>
        <dbReference type="ChEBI" id="CHEBI:16526"/>
        <dbReference type="ChEBI" id="CHEBI:64479"/>
        <dbReference type="ChEBI" id="CHEBI:78449"/>
        <dbReference type="ChEBI" id="CHEBI:78483"/>
        <dbReference type="ChEBI" id="CHEBI:78487"/>
    </reaction>
    <physiologicalReaction direction="left-to-right" evidence="36">
        <dbReference type="Rhea" id="RHEA:41917"/>
    </physiologicalReaction>
</comment>
<comment type="catalytic activity">
    <reaction evidence="41">
        <text>3-oxohexanoyl-[ACP] + NADPH + H(+) = (3R)-hydroxyhexanoyl-[ACP] + NADP(+)</text>
        <dbReference type="Rhea" id="RHEA:41824"/>
        <dbReference type="Rhea" id="RHEA-COMP:9629"/>
        <dbReference type="Rhea" id="RHEA-COMP:9630"/>
        <dbReference type="ChEBI" id="CHEBI:15378"/>
        <dbReference type="ChEBI" id="CHEBI:57783"/>
        <dbReference type="ChEBI" id="CHEBI:58349"/>
        <dbReference type="ChEBI" id="CHEBI:78456"/>
        <dbReference type="ChEBI" id="CHEBI:78457"/>
    </reaction>
    <physiologicalReaction direction="left-to-right" evidence="41">
        <dbReference type="Rhea" id="RHEA:41825"/>
    </physiologicalReaction>
</comment>
<dbReference type="InterPro" id="IPR001227">
    <property type="entry name" value="Ac_transferase_dom_sf"/>
</dbReference>
<comment type="catalytic activity">
    <reaction evidence="45">
        <text>3-oxotetradecanoyl-[ACP] + NADPH + H(+) = (3R)-hydroxytetradecanoyl-[ACP] + NADP(+)</text>
        <dbReference type="Rhea" id="RHEA:41888"/>
        <dbReference type="Rhea" id="RHEA-COMP:9645"/>
        <dbReference type="Rhea" id="RHEA-COMP:9646"/>
        <dbReference type="ChEBI" id="CHEBI:15378"/>
        <dbReference type="ChEBI" id="CHEBI:57783"/>
        <dbReference type="ChEBI" id="CHEBI:58349"/>
        <dbReference type="ChEBI" id="CHEBI:78473"/>
        <dbReference type="ChEBI" id="CHEBI:78474"/>
    </reaction>
    <physiologicalReaction direction="left-to-right" evidence="45">
        <dbReference type="Rhea" id="RHEA:41889"/>
    </physiologicalReaction>
</comment>
<evidence type="ECO:0000313" key="59">
    <source>
        <dbReference type="RefSeq" id="XP_030762885.1"/>
    </source>
</evidence>
<dbReference type="GO" id="GO:0004316">
    <property type="term" value="F:3-oxoacyl-[acyl-carrier-protein] reductase (NADPH) activity"/>
    <property type="evidence" value="ECO:0007669"/>
    <property type="project" value="UniProtKB-EC"/>
</dbReference>
<evidence type="ECO:0000256" key="37">
    <source>
        <dbReference type="ARBA" id="ARBA00048281"/>
    </source>
</evidence>
<evidence type="ECO:0000256" key="2">
    <source>
        <dbReference type="ARBA" id="ARBA00022450"/>
    </source>
</evidence>
<comment type="catalytic activity">
    <reaction evidence="46">
        <text>(2E)-octadecenoyl-[ACP] + NADPH + H(+) = octadecanoyl-[ACP] + NADP(+)</text>
        <dbReference type="Rhea" id="RHEA:41928"/>
        <dbReference type="Rhea" id="RHEA-COMP:9655"/>
        <dbReference type="Rhea" id="RHEA-COMP:9656"/>
        <dbReference type="ChEBI" id="CHEBI:15378"/>
        <dbReference type="ChEBI" id="CHEBI:57783"/>
        <dbReference type="ChEBI" id="CHEBI:58349"/>
        <dbReference type="ChEBI" id="CHEBI:78489"/>
        <dbReference type="ChEBI" id="CHEBI:78495"/>
    </reaction>
    <physiologicalReaction direction="left-to-right" evidence="46">
        <dbReference type="Rhea" id="RHEA:41929"/>
    </physiologicalReaction>
</comment>
<dbReference type="Pfam" id="PF13602">
    <property type="entry name" value="ADH_zinc_N_2"/>
    <property type="match status" value="1"/>
</dbReference>
<keyword evidence="4" id="KW-0597">Phosphoprotein</keyword>
<dbReference type="SUPFAM" id="SSF50129">
    <property type="entry name" value="GroES-like"/>
    <property type="match status" value="1"/>
</dbReference>
<dbReference type="CDD" id="cd05195">
    <property type="entry name" value="enoyl_red"/>
    <property type="match status" value="1"/>
</dbReference>
<dbReference type="SUPFAM" id="SSF51735">
    <property type="entry name" value="NAD(P)-binding Rossmann-fold domains"/>
    <property type="match status" value="2"/>
</dbReference>
<evidence type="ECO:0000256" key="1">
    <source>
        <dbReference type="ARBA" id="ARBA00005189"/>
    </source>
</evidence>
<comment type="catalytic activity">
    <reaction evidence="23">
        <text>(3R)-hydroxybutanoyl-[ACP] = (2E)-butenoyl-[ACP] + H2O</text>
        <dbReference type="Rhea" id="RHEA:41808"/>
        <dbReference type="Rhea" id="RHEA-COMP:9626"/>
        <dbReference type="Rhea" id="RHEA-COMP:9627"/>
        <dbReference type="ChEBI" id="CHEBI:15377"/>
        <dbReference type="ChEBI" id="CHEBI:78451"/>
        <dbReference type="ChEBI" id="CHEBI:78453"/>
    </reaction>
    <physiologicalReaction direction="left-to-right" evidence="23">
        <dbReference type="Rhea" id="RHEA:41809"/>
    </physiologicalReaction>
</comment>
<evidence type="ECO:0000256" key="46">
    <source>
        <dbReference type="ARBA" id="ARBA00049019"/>
    </source>
</evidence>
<dbReference type="InterPro" id="IPR036291">
    <property type="entry name" value="NAD(P)-bd_dom_sf"/>
</dbReference>
<dbReference type="Gene3D" id="3.40.366.10">
    <property type="entry name" value="Malonyl-Coenzyme A Acyl Carrier Protein, domain 2"/>
    <property type="match status" value="1"/>
</dbReference>
<dbReference type="SMART" id="SM00827">
    <property type="entry name" value="PKS_AT"/>
    <property type="match status" value="1"/>
</dbReference>
<dbReference type="InterPro" id="IPR014031">
    <property type="entry name" value="Ketoacyl_synth_C"/>
</dbReference>
<comment type="function">
    <text evidence="24">Fatty acid synthetase is a multifunctional enzyme that catalyzes the de novo biosynthesis of long-chain saturated fatty acids starting from acetyl-CoA and malonyl-CoA in the presence of NADPH. This multifunctional protein contains 7 catalytic activities and a site for the binding of the prosthetic group 4'-phosphopantetheine of the acyl carrier protein ([ACP]) domain.</text>
</comment>
<dbReference type="SMART" id="SM00829">
    <property type="entry name" value="PKS_ER"/>
    <property type="match status" value="1"/>
</dbReference>
<feature type="region of interest" description="C-terminal hotdog fold" evidence="55">
    <location>
        <begin position="680"/>
        <end position="825"/>
    </location>
</feature>
<evidence type="ECO:0000256" key="53">
    <source>
        <dbReference type="ARBA" id="ARBA00049521"/>
    </source>
</evidence>
<keyword evidence="10" id="KW-0007">Acetylation</keyword>
<evidence type="ECO:0000256" key="40">
    <source>
        <dbReference type="ARBA" id="ARBA00048506"/>
    </source>
</evidence>
<dbReference type="Gene3D" id="1.10.1200.10">
    <property type="entry name" value="ACP-like"/>
    <property type="match status" value="1"/>
</dbReference>
<evidence type="ECO:0000256" key="44">
    <source>
        <dbReference type="ARBA" id="ARBA00048704"/>
    </source>
</evidence>
<evidence type="ECO:0000256" key="19">
    <source>
        <dbReference type="ARBA" id="ARBA00023394"/>
    </source>
</evidence>
<comment type="catalytic activity">
    <reaction evidence="51">
        <text>3-oxooctanoyl-[ACP] + NADPH + H(+) = (3R)-hydroxyoctanoyl-[ACP] + NADP(+)</text>
        <dbReference type="Rhea" id="RHEA:41840"/>
        <dbReference type="Rhea" id="RHEA-COMP:9633"/>
        <dbReference type="Rhea" id="RHEA-COMP:9634"/>
        <dbReference type="ChEBI" id="CHEBI:15378"/>
        <dbReference type="ChEBI" id="CHEBI:57783"/>
        <dbReference type="ChEBI" id="CHEBI:58349"/>
        <dbReference type="ChEBI" id="CHEBI:78460"/>
        <dbReference type="ChEBI" id="CHEBI:78461"/>
    </reaction>
    <physiologicalReaction direction="left-to-right" evidence="51">
        <dbReference type="Rhea" id="RHEA:41841"/>
    </physiologicalReaction>
</comment>
<evidence type="ECO:0000256" key="10">
    <source>
        <dbReference type="ARBA" id="ARBA00022990"/>
    </source>
</evidence>
<evidence type="ECO:0000256" key="42">
    <source>
        <dbReference type="ARBA" id="ARBA00048650"/>
    </source>
</evidence>
<dbReference type="Proteomes" id="UP000504635">
    <property type="component" value="Unplaced"/>
</dbReference>
<dbReference type="GeneID" id="115887569"/>
<evidence type="ECO:0000259" key="57">
    <source>
        <dbReference type="PROSITE" id="PS52019"/>
    </source>
</evidence>
<comment type="catalytic activity">
    <reaction evidence="22">
        <text>(3R)-hydroxyhexadecanoyl-[ACP] = (2E)-hexadecenoyl-[ACP] + H2O</text>
        <dbReference type="Rhea" id="RHEA:41908"/>
        <dbReference type="Rhea" id="RHEA-COMP:9650"/>
        <dbReference type="Rhea" id="RHEA-COMP:9651"/>
        <dbReference type="ChEBI" id="CHEBI:15377"/>
        <dbReference type="ChEBI" id="CHEBI:78480"/>
        <dbReference type="ChEBI" id="CHEBI:78481"/>
    </reaction>
    <physiologicalReaction direction="left-to-right" evidence="22">
        <dbReference type="Rhea" id="RHEA:41909"/>
    </physiologicalReaction>
</comment>
<evidence type="ECO:0000256" key="31">
    <source>
        <dbReference type="ARBA" id="ARBA00047578"/>
    </source>
</evidence>
<comment type="catalytic activity">
    <reaction evidence="48">
        <text>(2E)-tetradecenoyl-[ACP] + NADPH + H(+) = tetradecanoyl-[ACP] + NADP(+)</text>
        <dbReference type="Rhea" id="RHEA:41896"/>
        <dbReference type="Rhea" id="RHEA-COMP:9647"/>
        <dbReference type="Rhea" id="RHEA-COMP:9648"/>
        <dbReference type="ChEBI" id="CHEBI:15378"/>
        <dbReference type="ChEBI" id="CHEBI:57783"/>
        <dbReference type="ChEBI" id="CHEBI:58349"/>
        <dbReference type="ChEBI" id="CHEBI:78475"/>
        <dbReference type="ChEBI" id="CHEBI:78477"/>
    </reaction>
    <physiologicalReaction direction="left-to-right" evidence="48">
        <dbReference type="Rhea" id="RHEA:41897"/>
    </physiologicalReaction>
</comment>
<comment type="catalytic activity">
    <reaction evidence="21">
        <text>(3R)-hydroxyoctadecanoyl-[ACP] = (2E)-octadecenoyl-[ACP] + H2O</text>
        <dbReference type="Rhea" id="RHEA:41924"/>
        <dbReference type="Rhea" id="RHEA-COMP:9654"/>
        <dbReference type="Rhea" id="RHEA-COMP:9655"/>
        <dbReference type="ChEBI" id="CHEBI:15377"/>
        <dbReference type="ChEBI" id="CHEBI:78488"/>
        <dbReference type="ChEBI" id="CHEBI:78489"/>
    </reaction>
    <physiologicalReaction direction="left-to-right" evidence="21">
        <dbReference type="Rhea" id="RHEA:41925"/>
    </physiologicalReaction>
</comment>
<dbReference type="Pfam" id="PF00698">
    <property type="entry name" value="Acyl_transf_1"/>
    <property type="match status" value="1"/>
</dbReference>
<comment type="catalytic activity">
    <reaction evidence="25">
        <text>3-oxooctadecanoyl-[ACP] + NADPH + H(+) = (3R)-hydroxyoctadecanoyl-[ACP] + NADP(+)</text>
        <dbReference type="Rhea" id="RHEA:41920"/>
        <dbReference type="Rhea" id="RHEA-COMP:9653"/>
        <dbReference type="Rhea" id="RHEA-COMP:9654"/>
        <dbReference type="ChEBI" id="CHEBI:15378"/>
        <dbReference type="ChEBI" id="CHEBI:57783"/>
        <dbReference type="ChEBI" id="CHEBI:58349"/>
        <dbReference type="ChEBI" id="CHEBI:78487"/>
        <dbReference type="ChEBI" id="CHEBI:78488"/>
    </reaction>
    <physiologicalReaction direction="left-to-right" evidence="25">
        <dbReference type="Rhea" id="RHEA:41921"/>
    </physiologicalReaction>
</comment>
<dbReference type="Pfam" id="PF00975">
    <property type="entry name" value="Thioesterase"/>
    <property type="match status" value="1"/>
</dbReference>
<comment type="catalytic activity">
    <reaction evidence="40">
        <text>a fatty acyl-[ACP] + malonyl-[ACP] + H(+) = a 3-oxoacyl-[ACP] + holo-[ACP] + CO2</text>
        <dbReference type="Rhea" id="RHEA:22836"/>
        <dbReference type="Rhea" id="RHEA-COMP:9623"/>
        <dbReference type="Rhea" id="RHEA-COMP:9685"/>
        <dbReference type="Rhea" id="RHEA-COMP:9916"/>
        <dbReference type="Rhea" id="RHEA-COMP:14125"/>
        <dbReference type="ChEBI" id="CHEBI:15378"/>
        <dbReference type="ChEBI" id="CHEBI:16526"/>
        <dbReference type="ChEBI" id="CHEBI:64479"/>
        <dbReference type="ChEBI" id="CHEBI:78449"/>
        <dbReference type="ChEBI" id="CHEBI:78776"/>
        <dbReference type="ChEBI" id="CHEBI:138651"/>
        <dbReference type="EC" id="2.3.1.41"/>
    </reaction>
    <physiologicalReaction direction="left-to-right" evidence="40">
        <dbReference type="Rhea" id="RHEA:22837"/>
    </physiologicalReaction>
</comment>
<evidence type="ECO:0000256" key="7">
    <source>
        <dbReference type="ARBA" id="ARBA00022832"/>
    </source>
</evidence>
<evidence type="ECO:0000313" key="58">
    <source>
        <dbReference type="Proteomes" id="UP000504635"/>
    </source>
</evidence>
<dbReference type="InterPro" id="IPR013968">
    <property type="entry name" value="PKS_KR"/>
</dbReference>
<evidence type="ECO:0000256" key="33">
    <source>
        <dbReference type="ARBA" id="ARBA00047897"/>
    </source>
</evidence>
<dbReference type="Pfam" id="PF00550">
    <property type="entry name" value="PP-binding"/>
    <property type="match status" value="1"/>
</dbReference>
<dbReference type="InParanoid" id="A0A6J2YJ43"/>
<dbReference type="GO" id="GO:0016297">
    <property type="term" value="F:fatty acyl-[ACP] hydrolase activity"/>
    <property type="evidence" value="ECO:0007669"/>
    <property type="project" value="UniProtKB-EC"/>
</dbReference>
<comment type="catalytic activity">
    <reaction evidence="28">
        <text>3-oxodecanoyl-[ACP] + NADPH + H(+) = (3R)-hydroxydecanoyl-[ACP] + NADP(+)</text>
        <dbReference type="Rhea" id="RHEA:41856"/>
        <dbReference type="Rhea" id="RHEA-COMP:9637"/>
        <dbReference type="Rhea" id="RHEA-COMP:9638"/>
        <dbReference type="ChEBI" id="CHEBI:15378"/>
        <dbReference type="ChEBI" id="CHEBI:57783"/>
        <dbReference type="ChEBI" id="CHEBI:58349"/>
        <dbReference type="ChEBI" id="CHEBI:78464"/>
        <dbReference type="ChEBI" id="CHEBI:78466"/>
    </reaction>
    <physiologicalReaction direction="left-to-right" evidence="28">
        <dbReference type="Rhea" id="RHEA:41857"/>
    </physiologicalReaction>
</comment>
<comment type="pathway">
    <text evidence="1">Lipid metabolism.</text>
</comment>
<evidence type="ECO:0000256" key="47">
    <source>
        <dbReference type="ARBA" id="ARBA00049109"/>
    </source>
</evidence>
<evidence type="ECO:0000256" key="25">
    <source>
        <dbReference type="ARBA" id="ARBA00047300"/>
    </source>
</evidence>
<evidence type="ECO:0000256" key="21">
    <source>
        <dbReference type="ARBA" id="ARBA00023399"/>
    </source>
</evidence>
<gene>
    <name evidence="59" type="primary">LOC115887569</name>
</gene>
<dbReference type="OrthoDB" id="329835at2759"/>
<evidence type="ECO:0000256" key="29">
    <source>
        <dbReference type="ARBA" id="ARBA00047451"/>
    </source>
</evidence>
<dbReference type="Gene3D" id="3.10.129.110">
    <property type="entry name" value="Polyketide synthase dehydratase"/>
    <property type="match status" value="1"/>
</dbReference>
<comment type="catalytic activity">
    <reaction evidence="54">
        <text>octanoyl-[ACP] + malonyl-[ACP] + H(+) = 3-oxodecanoyl-[ACP] + holo-[ACP] + CO2</text>
        <dbReference type="Rhea" id="RHEA:41852"/>
        <dbReference type="Rhea" id="RHEA-COMP:9623"/>
        <dbReference type="Rhea" id="RHEA-COMP:9636"/>
        <dbReference type="Rhea" id="RHEA-COMP:9637"/>
        <dbReference type="Rhea" id="RHEA-COMP:9685"/>
        <dbReference type="ChEBI" id="CHEBI:15378"/>
        <dbReference type="ChEBI" id="CHEBI:16526"/>
        <dbReference type="ChEBI" id="CHEBI:64479"/>
        <dbReference type="ChEBI" id="CHEBI:78449"/>
        <dbReference type="ChEBI" id="CHEBI:78463"/>
        <dbReference type="ChEBI" id="CHEBI:78464"/>
    </reaction>
    <physiologicalReaction direction="left-to-right" evidence="54">
        <dbReference type="Rhea" id="RHEA:41853"/>
    </physiologicalReaction>
</comment>
<evidence type="ECO:0000256" key="13">
    <source>
        <dbReference type="ARBA" id="ARBA00023160"/>
    </source>
</evidence>
<dbReference type="Pfam" id="PF02801">
    <property type="entry name" value="Ketoacyl-synt_C"/>
    <property type="match status" value="1"/>
</dbReference>
<comment type="catalytic activity">
    <reaction evidence="18">
        <text>(3R)-hydroxydecanoyl-[ACP] = (2E)-decenoyl-[ACP] + H2O</text>
        <dbReference type="Rhea" id="RHEA:41860"/>
        <dbReference type="Rhea" id="RHEA-COMP:9638"/>
        <dbReference type="Rhea" id="RHEA-COMP:9639"/>
        <dbReference type="ChEBI" id="CHEBI:15377"/>
        <dbReference type="ChEBI" id="CHEBI:78466"/>
        <dbReference type="ChEBI" id="CHEBI:78467"/>
    </reaction>
    <physiologicalReaction direction="left-to-right" evidence="18">
        <dbReference type="Rhea" id="RHEA:41861"/>
    </physiologicalReaction>
</comment>
<evidence type="ECO:0000256" key="52">
    <source>
        <dbReference type="ARBA" id="ARBA00049449"/>
    </source>
</evidence>
<evidence type="ECO:0000256" key="30">
    <source>
        <dbReference type="ARBA" id="ARBA00047500"/>
    </source>
</evidence>
<evidence type="ECO:0000256" key="41">
    <source>
        <dbReference type="ARBA" id="ARBA00048571"/>
    </source>
</evidence>
<dbReference type="InterPro" id="IPR001031">
    <property type="entry name" value="Thioesterase"/>
</dbReference>
<comment type="catalytic activity">
    <reaction evidence="31">
        <text>dodecanoyl-[ACP] + malonyl-[ACP] + H(+) = 3-oxotetradecanoyl-[ACP] + holo-[ACP] + CO2</text>
        <dbReference type="Rhea" id="RHEA:41884"/>
        <dbReference type="Rhea" id="RHEA-COMP:9623"/>
        <dbReference type="Rhea" id="RHEA-COMP:9644"/>
        <dbReference type="Rhea" id="RHEA-COMP:9645"/>
        <dbReference type="Rhea" id="RHEA-COMP:9685"/>
        <dbReference type="ChEBI" id="CHEBI:15378"/>
        <dbReference type="ChEBI" id="CHEBI:16526"/>
        <dbReference type="ChEBI" id="CHEBI:64479"/>
        <dbReference type="ChEBI" id="CHEBI:65264"/>
        <dbReference type="ChEBI" id="CHEBI:78449"/>
        <dbReference type="ChEBI" id="CHEBI:78473"/>
    </reaction>
    <physiologicalReaction direction="left-to-right" evidence="31">
        <dbReference type="Rhea" id="RHEA:41885"/>
    </physiologicalReaction>
</comment>
<comment type="catalytic activity">
    <reaction evidence="33">
        <text>(2E)-hexenoyl-[ACP] + NADPH + H(+) = hexanoyl-[ACP] + NADP(+)</text>
        <dbReference type="Rhea" id="RHEA:41832"/>
        <dbReference type="Rhea" id="RHEA-COMP:9631"/>
        <dbReference type="Rhea" id="RHEA-COMP:9632"/>
        <dbReference type="ChEBI" id="CHEBI:15378"/>
        <dbReference type="ChEBI" id="CHEBI:57783"/>
        <dbReference type="ChEBI" id="CHEBI:58349"/>
        <dbReference type="ChEBI" id="CHEBI:78458"/>
        <dbReference type="ChEBI" id="CHEBI:78459"/>
    </reaction>
    <physiologicalReaction direction="left-to-right" evidence="33">
        <dbReference type="Rhea" id="RHEA:41833"/>
    </physiologicalReaction>
</comment>
<evidence type="ECO:0000256" key="51">
    <source>
        <dbReference type="ARBA" id="ARBA00049422"/>
    </source>
</evidence>
<evidence type="ECO:0000256" key="6">
    <source>
        <dbReference type="ARBA" id="ARBA00022799"/>
    </source>
</evidence>
<dbReference type="PROSITE" id="PS52019">
    <property type="entry name" value="PKS_MFAS_DH"/>
    <property type="match status" value="1"/>
</dbReference>
<protein>
    <submittedName>
        <fullName evidence="59">Fatty acid synthase-like</fullName>
    </submittedName>
</protein>
<dbReference type="SUPFAM" id="SSF55048">
    <property type="entry name" value="Probable ACP-binding domain of malonyl-CoA ACP transacylase"/>
    <property type="match status" value="1"/>
</dbReference>
<keyword evidence="11" id="KW-0560">Oxidoreductase</keyword>
<dbReference type="GO" id="GO:0141148">
    <property type="term" value="F:enoyl-[acyl-carrier-protein] reductase (NADPH) activity"/>
    <property type="evidence" value="ECO:0007669"/>
    <property type="project" value="UniProtKB-EC"/>
</dbReference>
<organism evidence="58 59">
    <name type="scientific">Sitophilus oryzae</name>
    <name type="common">Rice weevil</name>
    <name type="synonym">Curculio oryzae</name>
    <dbReference type="NCBI Taxonomy" id="7048"/>
    <lineage>
        <taxon>Eukaryota</taxon>
        <taxon>Metazoa</taxon>
        <taxon>Ecdysozoa</taxon>
        <taxon>Arthropoda</taxon>
        <taxon>Hexapoda</taxon>
        <taxon>Insecta</taxon>
        <taxon>Pterygota</taxon>
        <taxon>Neoptera</taxon>
        <taxon>Endopterygota</taxon>
        <taxon>Coleoptera</taxon>
        <taxon>Polyphaga</taxon>
        <taxon>Cucujiformia</taxon>
        <taxon>Curculionidae</taxon>
        <taxon>Dryophthorinae</taxon>
        <taxon>Sitophilus</taxon>
    </lineage>
</organism>
<dbReference type="GO" id="GO:0004313">
    <property type="term" value="F:[acyl-carrier-protein] S-acetyltransferase activity"/>
    <property type="evidence" value="ECO:0007669"/>
    <property type="project" value="UniProtKB-EC"/>
</dbReference>
<evidence type="ECO:0000256" key="35">
    <source>
        <dbReference type="ARBA" id="ARBA00047961"/>
    </source>
</evidence>
<feature type="domain" description="Ketosynthase family 3 (KS3)" evidence="56">
    <location>
        <begin position="1"/>
        <end position="115"/>
    </location>
</feature>
<comment type="catalytic activity">
    <reaction evidence="37">
        <text>(2E)-dodecenoyl-[ACP] + NADPH + H(+) = dodecanoyl-[ACP] + NADP(+)</text>
        <dbReference type="Rhea" id="RHEA:41880"/>
        <dbReference type="Rhea" id="RHEA-COMP:9643"/>
        <dbReference type="Rhea" id="RHEA-COMP:9644"/>
        <dbReference type="ChEBI" id="CHEBI:15378"/>
        <dbReference type="ChEBI" id="CHEBI:57783"/>
        <dbReference type="ChEBI" id="CHEBI:58349"/>
        <dbReference type="ChEBI" id="CHEBI:65264"/>
        <dbReference type="ChEBI" id="CHEBI:78472"/>
    </reaction>
    <physiologicalReaction direction="left-to-right" evidence="37">
        <dbReference type="Rhea" id="RHEA:41881"/>
    </physiologicalReaction>
</comment>
<evidence type="ECO:0000256" key="32">
    <source>
        <dbReference type="ARBA" id="ARBA00047810"/>
    </source>
</evidence>
<evidence type="ECO:0000256" key="26">
    <source>
        <dbReference type="ARBA" id="ARBA00047394"/>
    </source>
</evidence>
<dbReference type="SUPFAM" id="SSF52151">
    <property type="entry name" value="FabD/lysophospholipase-like"/>
    <property type="match status" value="1"/>
</dbReference>
<dbReference type="InterPro" id="IPR016039">
    <property type="entry name" value="Thiolase-like"/>
</dbReference>
<comment type="catalytic activity">
    <reaction evidence="17">
        <text>(3R)-hydroxyhexanoyl-[ACP] = (2E)-hexenoyl-[ACP] + H2O</text>
        <dbReference type="Rhea" id="RHEA:41828"/>
        <dbReference type="Rhea" id="RHEA-COMP:9630"/>
        <dbReference type="Rhea" id="RHEA-COMP:9631"/>
        <dbReference type="ChEBI" id="CHEBI:15377"/>
        <dbReference type="ChEBI" id="CHEBI:78457"/>
        <dbReference type="ChEBI" id="CHEBI:78458"/>
    </reaction>
    <physiologicalReaction direction="left-to-right" evidence="17">
        <dbReference type="Rhea" id="RHEA:41829"/>
    </physiologicalReaction>
</comment>
<evidence type="ECO:0000256" key="4">
    <source>
        <dbReference type="ARBA" id="ARBA00022553"/>
    </source>
</evidence>
<evidence type="ECO:0000256" key="20">
    <source>
        <dbReference type="ARBA" id="ARBA00023398"/>
    </source>
</evidence>
<comment type="catalytic activity">
    <reaction evidence="16">
        <text>(3R)-hydroxydodecanoyl-[ACP] = (2E)-dodecenoyl-[ACP] + H2O</text>
        <dbReference type="Rhea" id="RHEA:41876"/>
        <dbReference type="Rhea" id="RHEA-COMP:9642"/>
        <dbReference type="Rhea" id="RHEA-COMP:9643"/>
        <dbReference type="ChEBI" id="CHEBI:15377"/>
        <dbReference type="ChEBI" id="CHEBI:78470"/>
        <dbReference type="ChEBI" id="CHEBI:78472"/>
    </reaction>
    <physiologicalReaction direction="left-to-right" evidence="16">
        <dbReference type="Rhea" id="RHEA:41877"/>
    </physiologicalReaction>
</comment>
<evidence type="ECO:0000256" key="49">
    <source>
        <dbReference type="ARBA" id="ARBA00049263"/>
    </source>
</evidence>
<dbReference type="GO" id="GO:0004315">
    <property type="term" value="F:3-oxoacyl-[acyl-carrier-protein] synthase activity"/>
    <property type="evidence" value="ECO:0007669"/>
    <property type="project" value="UniProtKB-EC"/>
</dbReference>
<evidence type="ECO:0000256" key="39">
    <source>
        <dbReference type="ARBA" id="ARBA00048420"/>
    </source>
</evidence>
<evidence type="ECO:0000256" key="14">
    <source>
        <dbReference type="ARBA" id="ARBA00023268"/>
    </source>
</evidence>
<feature type="domain" description="PKS/mFAS DH" evidence="57">
    <location>
        <begin position="545"/>
        <end position="825"/>
    </location>
</feature>
<evidence type="ECO:0000256" key="15">
    <source>
        <dbReference type="ARBA" id="ARBA00023332"/>
    </source>
</evidence>
<evidence type="ECO:0000256" key="17">
    <source>
        <dbReference type="ARBA" id="ARBA00023373"/>
    </source>
</evidence>
<keyword evidence="6" id="KW-0702">S-nitrosylation</keyword>
<evidence type="ECO:0000256" key="3">
    <source>
        <dbReference type="ARBA" id="ARBA00022516"/>
    </source>
</evidence>
<evidence type="ECO:0000256" key="11">
    <source>
        <dbReference type="ARBA" id="ARBA00023002"/>
    </source>
</evidence>
<keyword evidence="8" id="KW-0521">NADP</keyword>
<comment type="catalytic activity">
    <reaction evidence="20">
        <text>(3R)-hydroxytetradecanoyl-[ACP] = (2E)-tetradecenoyl-[ACP] + H2O</text>
        <dbReference type="Rhea" id="RHEA:41892"/>
        <dbReference type="Rhea" id="RHEA-COMP:9646"/>
        <dbReference type="Rhea" id="RHEA-COMP:9647"/>
        <dbReference type="ChEBI" id="CHEBI:15377"/>
        <dbReference type="ChEBI" id="CHEBI:78474"/>
        <dbReference type="ChEBI" id="CHEBI:78475"/>
    </reaction>
    <physiologicalReaction direction="left-to-right" evidence="20">
        <dbReference type="Rhea" id="RHEA:41893"/>
    </physiologicalReaction>
</comment>
<dbReference type="SUPFAM" id="SSF53474">
    <property type="entry name" value="alpha/beta-Hydrolases"/>
    <property type="match status" value="1"/>
</dbReference>
<evidence type="ECO:0000256" key="9">
    <source>
        <dbReference type="ARBA" id="ARBA00022898"/>
    </source>
</evidence>
<comment type="catalytic activity">
    <reaction evidence="27">
        <text>a (3R)-hydroxyacyl-[ACP] + NADP(+) = a 3-oxoacyl-[ACP] + NADPH + H(+)</text>
        <dbReference type="Rhea" id="RHEA:17397"/>
        <dbReference type="Rhea" id="RHEA-COMP:9916"/>
        <dbReference type="Rhea" id="RHEA-COMP:9945"/>
        <dbReference type="ChEBI" id="CHEBI:15378"/>
        <dbReference type="ChEBI" id="CHEBI:57783"/>
        <dbReference type="ChEBI" id="CHEBI:58349"/>
        <dbReference type="ChEBI" id="CHEBI:78776"/>
        <dbReference type="ChEBI" id="CHEBI:78827"/>
        <dbReference type="EC" id="1.1.1.100"/>
    </reaction>
    <physiologicalReaction direction="right-to-left" evidence="27">
        <dbReference type="Rhea" id="RHEA:17399"/>
    </physiologicalReaction>
</comment>
<comment type="catalytic activity">
    <reaction evidence="34">
        <text>3-oxobutanoyl-[ACP] + NADPH + H(+) = (3R)-hydroxybutanoyl-[ACP] + NADP(+)</text>
        <dbReference type="Rhea" id="RHEA:41804"/>
        <dbReference type="Rhea" id="RHEA-COMP:9625"/>
        <dbReference type="Rhea" id="RHEA-COMP:9626"/>
        <dbReference type="ChEBI" id="CHEBI:15378"/>
        <dbReference type="ChEBI" id="CHEBI:57783"/>
        <dbReference type="ChEBI" id="CHEBI:58349"/>
        <dbReference type="ChEBI" id="CHEBI:78450"/>
        <dbReference type="ChEBI" id="CHEBI:78451"/>
    </reaction>
    <physiologicalReaction direction="left-to-right" evidence="34">
        <dbReference type="Rhea" id="RHEA:41805"/>
    </physiologicalReaction>
</comment>
<dbReference type="Gene3D" id="3.40.50.720">
    <property type="entry name" value="NAD(P)-binding Rossmann-like Domain"/>
    <property type="match status" value="1"/>
</dbReference>
<comment type="catalytic activity">
    <reaction evidence="49">
        <text>3-oxododecanoyl-[ACP] + NADPH + H(+) = (3R)-hydroxydodecanoyl-[ACP] + NADP(+)</text>
        <dbReference type="Rhea" id="RHEA:41872"/>
        <dbReference type="Rhea" id="RHEA-COMP:9641"/>
        <dbReference type="Rhea" id="RHEA-COMP:9642"/>
        <dbReference type="ChEBI" id="CHEBI:15378"/>
        <dbReference type="ChEBI" id="CHEBI:57783"/>
        <dbReference type="ChEBI" id="CHEBI:58349"/>
        <dbReference type="ChEBI" id="CHEBI:78469"/>
        <dbReference type="ChEBI" id="CHEBI:78470"/>
    </reaction>
    <physiologicalReaction direction="left-to-right" evidence="49">
        <dbReference type="Rhea" id="RHEA:41873"/>
    </physiologicalReaction>
</comment>
<keyword evidence="7" id="KW-0276">Fatty acid metabolism</keyword>
<dbReference type="InterPro" id="IPR016036">
    <property type="entry name" value="Malonyl_transacylase_ACP-bd"/>
</dbReference>
<comment type="catalytic activity">
    <reaction evidence="43">
        <text>holo-[ACP] + acetyl-CoA = acetyl-[ACP] + CoA</text>
        <dbReference type="Rhea" id="RHEA:41788"/>
        <dbReference type="Rhea" id="RHEA-COMP:9621"/>
        <dbReference type="Rhea" id="RHEA-COMP:9685"/>
        <dbReference type="ChEBI" id="CHEBI:57287"/>
        <dbReference type="ChEBI" id="CHEBI:57288"/>
        <dbReference type="ChEBI" id="CHEBI:64479"/>
        <dbReference type="ChEBI" id="CHEBI:78446"/>
        <dbReference type="EC" id="2.3.1.38"/>
    </reaction>
    <physiologicalReaction direction="left-to-right" evidence="43">
        <dbReference type="Rhea" id="RHEA:41789"/>
    </physiologicalReaction>
</comment>
<dbReference type="PROSITE" id="PS52004">
    <property type="entry name" value="KS3_2"/>
    <property type="match status" value="1"/>
</dbReference>
<dbReference type="InterPro" id="IPR016035">
    <property type="entry name" value="Acyl_Trfase/lysoPLipase"/>
</dbReference>
<dbReference type="InterPro" id="IPR032821">
    <property type="entry name" value="PKS_assoc"/>
</dbReference>
<evidence type="ECO:0000256" key="28">
    <source>
        <dbReference type="ARBA" id="ARBA00047440"/>
    </source>
</evidence>
<dbReference type="InterPro" id="IPR049900">
    <property type="entry name" value="PKS_mFAS_DH"/>
</dbReference>
<dbReference type="KEGG" id="soy:115887569"/>
<comment type="catalytic activity">
    <reaction evidence="19">
        <text>a (3R)-hydroxyacyl-[ACP] = a (2E)-enoyl-[ACP] + H2O</text>
        <dbReference type="Rhea" id="RHEA:13097"/>
        <dbReference type="Rhea" id="RHEA-COMP:9925"/>
        <dbReference type="Rhea" id="RHEA-COMP:9945"/>
        <dbReference type="ChEBI" id="CHEBI:15377"/>
        <dbReference type="ChEBI" id="CHEBI:78784"/>
        <dbReference type="ChEBI" id="CHEBI:78827"/>
        <dbReference type="EC" id="4.2.1.59"/>
    </reaction>
    <physiologicalReaction direction="left-to-right" evidence="19">
        <dbReference type="Rhea" id="RHEA:13098"/>
    </physiologicalReaction>
</comment>
<evidence type="ECO:0000256" key="16">
    <source>
        <dbReference type="ARBA" id="ARBA00023351"/>
    </source>
</evidence>
<comment type="catalytic activity">
    <reaction evidence="50">
        <text>3-oxohexadecanoyl-[ACP] + NADPH + H(+) = (3R)-hydroxyhexadecanoyl-[ACP] + NADP(+)</text>
        <dbReference type="Rhea" id="RHEA:41904"/>
        <dbReference type="Rhea" id="RHEA-COMP:9649"/>
        <dbReference type="Rhea" id="RHEA-COMP:9650"/>
        <dbReference type="ChEBI" id="CHEBI:15378"/>
        <dbReference type="ChEBI" id="CHEBI:57783"/>
        <dbReference type="ChEBI" id="CHEBI:58349"/>
        <dbReference type="ChEBI" id="CHEBI:78478"/>
        <dbReference type="ChEBI" id="CHEBI:78480"/>
    </reaction>
    <physiologicalReaction direction="left-to-right" evidence="50">
        <dbReference type="Rhea" id="RHEA:41905"/>
    </physiologicalReaction>
</comment>
<evidence type="ECO:0000256" key="8">
    <source>
        <dbReference type="ARBA" id="ARBA00022857"/>
    </source>
</evidence>
<comment type="catalytic activity">
    <reaction evidence="47">
        <text>decanoyl-[ACP] + malonyl-[ACP] + H(+) = 3-oxododecanoyl-[ACP] + holo-[ACP] + CO2</text>
        <dbReference type="Rhea" id="RHEA:41868"/>
        <dbReference type="Rhea" id="RHEA-COMP:9623"/>
        <dbReference type="Rhea" id="RHEA-COMP:9640"/>
        <dbReference type="Rhea" id="RHEA-COMP:9641"/>
        <dbReference type="Rhea" id="RHEA-COMP:9685"/>
        <dbReference type="ChEBI" id="CHEBI:15378"/>
        <dbReference type="ChEBI" id="CHEBI:16526"/>
        <dbReference type="ChEBI" id="CHEBI:64479"/>
        <dbReference type="ChEBI" id="CHEBI:78449"/>
        <dbReference type="ChEBI" id="CHEBI:78468"/>
        <dbReference type="ChEBI" id="CHEBI:78469"/>
    </reaction>
    <physiologicalReaction direction="left-to-right" evidence="47">
        <dbReference type="Rhea" id="RHEA:41869"/>
    </physiologicalReaction>
</comment>
<dbReference type="UniPathway" id="UPA00094"/>
<feature type="active site" description="Proton donor; for dehydratase activity" evidence="55">
    <location>
        <position position="731"/>
    </location>
</feature>
<comment type="catalytic activity">
    <reaction evidence="26">
        <text>hexanoyl-[ACP] + malonyl-[ACP] + H(+) = 3-oxooctanoyl-[ACP] + holo-[ACP] + CO2</text>
        <dbReference type="Rhea" id="RHEA:41836"/>
        <dbReference type="Rhea" id="RHEA-COMP:9623"/>
        <dbReference type="Rhea" id="RHEA-COMP:9632"/>
        <dbReference type="Rhea" id="RHEA-COMP:9633"/>
        <dbReference type="Rhea" id="RHEA-COMP:9685"/>
        <dbReference type="ChEBI" id="CHEBI:15378"/>
        <dbReference type="ChEBI" id="CHEBI:16526"/>
        <dbReference type="ChEBI" id="CHEBI:64479"/>
        <dbReference type="ChEBI" id="CHEBI:78449"/>
        <dbReference type="ChEBI" id="CHEBI:78459"/>
        <dbReference type="ChEBI" id="CHEBI:78460"/>
    </reaction>
    <physiologicalReaction direction="left-to-right" evidence="26">
        <dbReference type="Rhea" id="RHEA:41837"/>
    </physiologicalReaction>
</comment>
<dbReference type="InterPro" id="IPR020841">
    <property type="entry name" value="PKS_Beta-ketoAc_synthase_dom"/>
</dbReference>
<dbReference type="GO" id="GO:0006633">
    <property type="term" value="P:fatty acid biosynthetic process"/>
    <property type="evidence" value="ECO:0007669"/>
    <property type="project" value="UniProtKB-UniPathway"/>
</dbReference>
<evidence type="ECO:0000256" key="55">
    <source>
        <dbReference type="PROSITE-ProRule" id="PRU01363"/>
    </source>
</evidence>
<evidence type="ECO:0000256" key="27">
    <source>
        <dbReference type="ARBA" id="ARBA00047400"/>
    </source>
</evidence>
<dbReference type="Pfam" id="PF08659">
    <property type="entry name" value="KR"/>
    <property type="match status" value="1"/>
</dbReference>
<evidence type="ECO:0000256" key="38">
    <source>
        <dbReference type="ARBA" id="ARBA00048289"/>
    </source>
</evidence>
<evidence type="ECO:0000256" key="43">
    <source>
        <dbReference type="ARBA" id="ARBA00048691"/>
    </source>
</evidence>
<evidence type="ECO:0000256" key="54">
    <source>
        <dbReference type="ARBA" id="ARBA00049533"/>
    </source>
</evidence>
<evidence type="ECO:0000256" key="45">
    <source>
        <dbReference type="ARBA" id="ARBA00048935"/>
    </source>
</evidence>
<proteinExistence type="predicted"/>
<dbReference type="FunFam" id="3.40.50.720:FF:000209">
    <property type="entry name" value="Polyketide synthase Pks12"/>
    <property type="match status" value="1"/>
</dbReference>
<dbReference type="InterPro" id="IPR014043">
    <property type="entry name" value="Acyl_transferase_dom"/>
</dbReference>
<name>A0A6J2YJ43_SITOR</name>
<comment type="catalytic activity">
    <reaction evidence="30">
        <text>(2E)-butenoyl-[ACP] + NADPH + H(+) = butanoyl-[ACP] + NADP(+)</text>
        <dbReference type="Rhea" id="RHEA:41812"/>
        <dbReference type="Rhea" id="RHEA-COMP:9627"/>
        <dbReference type="Rhea" id="RHEA-COMP:9628"/>
        <dbReference type="ChEBI" id="CHEBI:15378"/>
        <dbReference type="ChEBI" id="CHEBI:57783"/>
        <dbReference type="ChEBI" id="CHEBI:58349"/>
        <dbReference type="ChEBI" id="CHEBI:78453"/>
        <dbReference type="ChEBI" id="CHEBI:78454"/>
    </reaction>
    <physiologicalReaction direction="left-to-right" evidence="30">
        <dbReference type="Rhea" id="RHEA:41813"/>
    </physiologicalReaction>
</comment>
<keyword evidence="2" id="KW-0596">Phosphopantetheine</keyword>
<evidence type="ECO:0000256" key="23">
    <source>
        <dbReference type="ARBA" id="ARBA00023402"/>
    </source>
</evidence>
<comment type="catalytic activity">
    <reaction evidence="35">
        <text>acetyl-[ACP] + malonyl-[ACP] + H(+) = 3-oxobutanoyl-[ACP] + holo-[ACP] + CO2</text>
        <dbReference type="Rhea" id="RHEA:41800"/>
        <dbReference type="Rhea" id="RHEA-COMP:9621"/>
        <dbReference type="Rhea" id="RHEA-COMP:9623"/>
        <dbReference type="Rhea" id="RHEA-COMP:9625"/>
        <dbReference type="Rhea" id="RHEA-COMP:9685"/>
        <dbReference type="ChEBI" id="CHEBI:15378"/>
        <dbReference type="ChEBI" id="CHEBI:16526"/>
        <dbReference type="ChEBI" id="CHEBI:64479"/>
        <dbReference type="ChEBI" id="CHEBI:78446"/>
        <dbReference type="ChEBI" id="CHEBI:78449"/>
        <dbReference type="ChEBI" id="CHEBI:78450"/>
    </reaction>
    <physiologicalReaction direction="left-to-right" evidence="35">
        <dbReference type="Rhea" id="RHEA:41801"/>
    </physiologicalReaction>
</comment>
<comment type="catalytic activity">
    <reaction evidence="38">
        <text>tetradecanoyl-[ACP] + H2O = tetradecanoate + holo-[ACP] + H(+)</text>
        <dbReference type="Rhea" id="RHEA:30123"/>
        <dbReference type="Rhea" id="RHEA-COMP:9648"/>
        <dbReference type="Rhea" id="RHEA-COMP:9685"/>
        <dbReference type="ChEBI" id="CHEBI:15377"/>
        <dbReference type="ChEBI" id="CHEBI:15378"/>
        <dbReference type="ChEBI" id="CHEBI:30807"/>
        <dbReference type="ChEBI" id="CHEBI:64479"/>
        <dbReference type="ChEBI" id="CHEBI:78477"/>
        <dbReference type="EC" id="3.1.2.14"/>
    </reaction>
    <physiologicalReaction direction="left-to-right" evidence="38">
        <dbReference type="Rhea" id="RHEA:30124"/>
    </physiologicalReaction>
</comment>
<keyword evidence="58" id="KW-1185">Reference proteome</keyword>
<dbReference type="InterPro" id="IPR020843">
    <property type="entry name" value="ER"/>
</dbReference>
<evidence type="ECO:0000256" key="22">
    <source>
        <dbReference type="ARBA" id="ARBA00023401"/>
    </source>
</evidence>
<comment type="catalytic activity">
    <reaction evidence="15">
        <text>(3R)-hydroxyoctanoyl-[ACP] = (2E)-octenoyl-[ACP] + H2O</text>
        <dbReference type="Rhea" id="RHEA:41844"/>
        <dbReference type="Rhea" id="RHEA-COMP:9634"/>
        <dbReference type="Rhea" id="RHEA-COMP:9635"/>
        <dbReference type="ChEBI" id="CHEBI:15377"/>
        <dbReference type="ChEBI" id="CHEBI:78461"/>
        <dbReference type="ChEBI" id="CHEBI:78462"/>
    </reaction>
    <physiologicalReaction direction="left-to-right" evidence="15">
        <dbReference type="Rhea" id="RHEA:41845"/>
    </physiologicalReaction>
</comment>
<dbReference type="Pfam" id="PF21149">
    <property type="entry name" value="FAS_pseudo-KR"/>
    <property type="match status" value="1"/>
</dbReference>
<dbReference type="PANTHER" id="PTHR43775">
    <property type="entry name" value="FATTY ACID SYNTHASE"/>
    <property type="match status" value="1"/>
</dbReference>
<keyword evidence="5" id="KW-0808">Transferase</keyword>
<evidence type="ECO:0000256" key="50">
    <source>
        <dbReference type="ARBA" id="ARBA00049414"/>
    </source>
</evidence>
<keyword evidence="13" id="KW-0275">Fatty acid biosynthesis</keyword>
<comment type="catalytic activity">
    <reaction evidence="39">
        <text>(2E)-octenoyl-[ACP] + NADPH + H(+) = octanoyl-[ACP] + NADP(+)</text>
        <dbReference type="Rhea" id="RHEA:41848"/>
        <dbReference type="Rhea" id="RHEA-COMP:9635"/>
        <dbReference type="Rhea" id="RHEA-COMP:9636"/>
        <dbReference type="ChEBI" id="CHEBI:15378"/>
        <dbReference type="ChEBI" id="CHEBI:57783"/>
        <dbReference type="ChEBI" id="CHEBI:58349"/>
        <dbReference type="ChEBI" id="CHEBI:78462"/>
        <dbReference type="ChEBI" id="CHEBI:78463"/>
    </reaction>
    <physiologicalReaction direction="left-to-right" evidence="39">
        <dbReference type="Rhea" id="RHEA:41849"/>
    </physiologicalReaction>
</comment>
<dbReference type="SUPFAM" id="SSF53901">
    <property type="entry name" value="Thiolase-like"/>
    <property type="match status" value="1"/>
</dbReference>
<dbReference type="InterPro" id="IPR050091">
    <property type="entry name" value="PKS_NRPS_Biosynth_Enz"/>
</dbReference>
<dbReference type="InterPro" id="IPR011032">
    <property type="entry name" value="GroES-like_sf"/>
</dbReference>
<keyword evidence="9" id="KW-0663">Pyridoxal phosphate</keyword>
<dbReference type="Pfam" id="PF16197">
    <property type="entry name" value="KAsynt_C_assoc"/>
    <property type="match status" value="1"/>
</dbReference>
<dbReference type="GO" id="GO:0019171">
    <property type="term" value="F:(3R)-hydroxyacyl-[acyl-carrier-protein] dehydratase activity"/>
    <property type="evidence" value="ECO:0007669"/>
    <property type="project" value="UniProtKB-EC"/>
</dbReference>
<reference evidence="59" key="1">
    <citation type="submission" date="2025-08" db="UniProtKB">
        <authorList>
            <consortium name="RefSeq"/>
        </authorList>
    </citation>
    <scope>IDENTIFICATION</scope>
    <source>
        <tissue evidence="59">Gonads</tissue>
    </source>
</reference>
<dbReference type="InterPro" id="IPR049391">
    <property type="entry name" value="FAS_pseudo-KR"/>
</dbReference>
<accession>A0A6J2YJ43</accession>
<evidence type="ECO:0000259" key="56">
    <source>
        <dbReference type="PROSITE" id="PS52004"/>
    </source>
</evidence>
<evidence type="ECO:0000256" key="18">
    <source>
        <dbReference type="ARBA" id="ARBA00023388"/>
    </source>
</evidence>
<dbReference type="InterPro" id="IPR009081">
    <property type="entry name" value="PP-bd_ACP"/>
</dbReference>
<dbReference type="InterPro" id="IPR057326">
    <property type="entry name" value="KR_dom"/>
</dbReference>
<feature type="region of interest" description="N-terminal hotdog fold" evidence="55">
    <location>
        <begin position="545"/>
        <end position="666"/>
    </location>
</feature>
<dbReference type="Gene3D" id="3.30.70.3290">
    <property type="match status" value="1"/>
</dbReference>
<dbReference type="InterPro" id="IPR042104">
    <property type="entry name" value="PKS_dehydratase_sf"/>
</dbReference>
<keyword evidence="14" id="KW-0511">Multifunctional enzyme</keyword>
<dbReference type="GO" id="GO:0004312">
    <property type="term" value="F:fatty acid synthase activity"/>
    <property type="evidence" value="ECO:0007669"/>
    <property type="project" value="TreeGrafter"/>
</dbReference>
<comment type="catalytic activity">
    <reaction evidence="42">
        <text>a 2,3-saturated acyl-[ACP] + NADP(+) = a (2E)-enoyl-[ACP] + NADPH + H(+)</text>
        <dbReference type="Rhea" id="RHEA:22564"/>
        <dbReference type="Rhea" id="RHEA-COMP:9925"/>
        <dbReference type="Rhea" id="RHEA-COMP:9926"/>
        <dbReference type="ChEBI" id="CHEBI:15378"/>
        <dbReference type="ChEBI" id="CHEBI:57783"/>
        <dbReference type="ChEBI" id="CHEBI:58349"/>
        <dbReference type="ChEBI" id="CHEBI:78784"/>
        <dbReference type="ChEBI" id="CHEBI:78785"/>
        <dbReference type="EC" id="1.3.1.39"/>
    </reaction>
    <physiologicalReaction direction="right-to-left" evidence="42">
        <dbReference type="Rhea" id="RHEA:22566"/>
    </physiologicalReaction>
</comment>
<dbReference type="PANTHER" id="PTHR43775:SF7">
    <property type="entry name" value="FATTY ACID SYNTHASE"/>
    <property type="match status" value="1"/>
</dbReference>
<dbReference type="Gene3D" id="3.40.47.10">
    <property type="match status" value="1"/>
</dbReference>
<evidence type="ECO:0000256" key="34">
    <source>
        <dbReference type="ARBA" id="ARBA00047953"/>
    </source>
</evidence>
<comment type="catalytic activity">
    <reaction evidence="29">
        <text>tetradecanoyl-[ACP] + malonyl-[ACP] + H(+) = 3-oxohexadecanoyl-[ACP] + holo-[ACP] + CO2</text>
        <dbReference type="Rhea" id="RHEA:41900"/>
        <dbReference type="Rhea" id="RHEA-COMP:9623"/>
        <dbReference type="Rhea" id="RHEA-COMP:9648"/>
        <dbReference type="Rhea" id="RHEA-COMP:9649"/>
        <dbReference type="Rhea" id="RHEA-COMP:9685"/>
        <dbReference type="ChEBI" id="CHEBI:15378"/>
        <dbReference type="ChEBI" id="CHEBI:16526"/>
        <dbReference type="ChEBI" id="CHEBI:64479"/>
        <dbReference type="ChEBI" id="CHEBI:78449"/>
        <dbReference type="ChEBI" id="CHEBI:78477"/>
        <dbReference type="ChEBI" id="CHEBI:78478"/>
    </reaction>
    <physiologicalReaction direction="left-to-right" evidence="29">
        <dbReference type="Rhea" id="RHEA:41901"/>
    </physiologicalReaction>
</comment>
<dbReference type="SUPFAM" id="SSF47336">
    <property type="entry name" value="ACP-like"/>
    <property type="match status" value="1"/>
</dbReference>
<keyword evidence="12" id="KW-0443">Lipid metabolism</keyword>
<comment type="catalytic activity">
    <reaction evidence="52">
        <text>butanoyl-[ACP] + malonyl-[ACP] + H(+) = 3-oxohexanoyl-[ACP] + holo-[ACP] + CO2</text>
        <dbReference type="Rhea" id="RHEA:41820"/>
        <dbReference type="Rhea" id="RHEA-COMP:9623"/>
        <dbReference type="Rhea" id="RHEA-COMP:9628"/>
        <dbReference type="Rhea" id="RHEA-COMP:9629"/>
        <dbReference type="Rhea" id="RHEA-COMP:9685"/>
        <dbReference type="ChEBI" id="CHEBI:15378"/>
        <dbReference type="ChEBI" id="CHEBI:16526"/>
        <dbReference type="ChEBI" id="CHEBI:64479"/>
        <dbReference type="ChEBI" id="CHEBI:78449"/>
        <dbReference type="ChEBI" id="CHEBI:78454"/>
        <dbReference type="ChEBI" id="CHEBI:78456"/>
    </reaction>
    <physiologicalReaction direction="left-to-right" evidence="52">
        <dbReference type="Rhea" id="RHEA:41821"/>
    </physiologicalReaction>
</comment>
<dbReference type="InterPro" id="IPR036736">
    <property type="entry name" value="ACP-like_sf"/>
</dbReference>
<dbReference type="RefSeq" id="XP_030762885.1">
    <property type="nucleotide sequence ID" value="XM_030907025.1"/>
</dbReference>
<dbReference type="SMART" id="SM00822">
    <property type="entry name" value="PKS_KR"/>
    <property type="match status" value="1"/>
</dbReference>
<evidence type="ECO:0000256" key="5">
    <source>
        <dbReference type="ARBA" id="ARBA00022679"/>
    </source>
</evidence>
<dbReference type="Gene3D" id="3.90.180.10">
    <property type="entry name" value="Medium-chain alcohol dehydrogenases, catalytic domain"/>
    <property type="match status" value="1"/>
</dbReference>
<dbReference type="InterPro" id="IPR029058">
    <property type="entry name" value="AB_hydrolase_fold"/>
</dbReference>
<comment type="catalytic activity">
    <reaction evidence="32">
        <text>(2E)-hexadecenoyl-[ACP] + NADPH + H(+) = hexadecanoyl-[ACP] + NADP(+)</text>
        <dbReference type="Rhea" id="RHEA:41912"/>
        <dbReference type="Rhea" id="RHEA-COMP:9651"/>
        <dbReference type="Rhea" id="RHEA-COMP:9652"/>
        <dbReference type="ChEBI" id="CHEBI:15378"/>
        <dbReference type="ChEBI" id="CHEBI:57783"/>
        <dbReference type="ChEBI" id="CHEBI:58349"/>
        <dbReference type="ChEBI" id="CHEBI:78481"/>
        <dbReference type="ChEBI" id="CHEBI:78483"/>
    </reaction>
    <physiologicalReaction direction="left-to-right" evidence="32">
        <dbReference type="Rhea" id="RHEA:41913"/>
    </physiologicalReaction>
</comment>
<evidence type="ECO:0000256" key="36">
    <source>
        <dbReference type="ARBA" id="ARBA00048051"/>
    </source>
</evidence>
<comment type="catalytic activity">
    <reaction evidence="44">
        <text>hexadecanoyl-[ACP] + H2O = hexadecanoate + holo-[ACP] + H(+)</text>
        <dbReference type="Rhea" id="RHEA:41932"/>
        <dbReference type="Rhea" id="RHEA-COMP:9652"/>
        <dbReference type="Rhea" id="RHEA-COMP:9685"/>
        <dbReference type="ChEBI" id="CHEBI:7896"/>
        <dbReference type="ChEBI" id="CHEBI:15377"/>
        <dbReference type="ChEBI" id="CHEBI:15378"/>
        <dbReference type="ChEBI" id="CHEBI:64479"/>
        <dbReference type="ChEBI" id="CHEBI:78483"/>
        <dbReference type="EC" id="3.1.2.14"/>
    </reaction>
    <physiologicalReaction direction="left-to-right" evidence="44">
        <dbReference type="Rhea" id="RHEA:41933"/>
    </physiologicalReaction>
</comment>
<keyword evidence="3" id="KW-0444">Lipid biosynthesis</keyword>